<evidence type="ECO:0000259" key="4">
    <source>
        <dbReference type="Pfam" id="PF00724"/>
    </source>
</evidence>
<evidence type="ECO:0000256" key="2">
    <source>
        <dbReference type="ARBA" id="ARBA00005979"/>
    </source>
</evidence>
<reference evidence="5 6" key="1">
    <citation type="submission" date="2017-11" db="EMBL/GenBank/DDBJ databases">
        <title>Genome sequence of Pseudomonas arsenicoxydans ACM1.</title>
        <authorList>
            <person name="Nascimento F.X."/>
        </authorList>
    </citation>
    <scope>NUCLEOTIDE SEQUENCE [LARGE SCALE GENOMIC DNA]</scope>
    <source>
        <strain evidence="5 6">ACM1</strain>
    </source>
</reference>
<dbReference type="InterPro" id="IPR001155">
    <property type="entry name" value="OxRdtase_FMN_N"/>
</dbReference>
<protein>
    <submittedName>
        <fullName evidence="5">Alkene reductase</fullName>
    </submittedName>
</protein>
<evidence type="ECO:0000313" key="5">
    <source>
        <dbReference type="EMBL" id="QAY86986.1"/>
    </source>
</evidence>
<evidence type="ECO:0000256" key="3">
    <source>
        <dbReference type="ARBA" id="ARBA00023002"/>
    </source>
</evidence>
<accession>A0A4P6G990</accession>
<dbReference type="EMBL" id="CP024767">
    <property type="protein sequence ID" value="QAY86986.1"/>
    <property type="molecule type" value="Genomic_DNA"/>
</dbReference>
<keyword evidence="6" id="KW-1185">Reference proteome</keyword>
<dbReference type="GO" id="GO:0016628">
    <property type="term" value="F:oxidoreductase activity, acting on the CH-CH group of donors, NAD or NADP as acceptor"/>
    <property type="evidence" value="ECO:0007669"/>
    <property type="project" value="UniProtKB-ARBA"/>
</dbReference>
<feature type="domain" description="NADH:flavin oxidoreductase/NADH oxidase N-terminal" evidence="4">
    <location>
        <begin position="8"/>
        <end position="347"/>
    </location>
</feature>
<name>A0A4P6G990_9PSED</name>
<dbReference type="InterPro" id="IPR013785">
    <property type="entry name" value="Aldolase_TIM"/>
</dbReference>
<dbReference type="InterPro" id="IPR045247">
    <property type="entry name" value="Oye-like"/>
</dbReference>
<dbReference type="Proteomes" id="UP000291121">
    <property type="component" value="Chromosome"/>
</dbReference>
<evidence type="ECO:0000313" key="6">
    <source>
        <dbReference type="Proteomes" id="UP000291121"/>
    </source>
</evidence>
<organism evidence="5 6">
    <name type="scientific">Pseudomonas arsenicoxydans</name>
    <dbReference type="NCBI Taxonomy" id="702115"/>
    <lineage>
        <taxon>Bacteria</taxon>
        <taxon>Pseudomonadati</taxon>
        <taxon>Pseudomonadota</taxon>
        <taxon>Gammaproteobacteria</taxon>
        <taxon>Pseudomonadales</taxon>
        <taxon>Pseudomonadaceae</taxon>
        <taxon>Pseudomonas</taxon>
    </lineage>
</organism>
<comment type="similarity">
    <text evidence="2">Belongs to the NADH:flavin oxidoreductase/NADH oxidase family.</text>
</comment>
<gene>
    <name evidence="5" type="ORF">CUN61_24935</name>
</gene>
<evidence type="ECO:0000256" key="1">
    <source>
        <dbReference type="ARBA" id="ARBA00001917"/>
    </source>
</evidence>
<dbReference type="SUPFAM" id="SSF51395">
    <property type="entry name" value="FMN-linked oxidoreductases"/>
    <property type="match status" value="1"/>
</dbReference>
<sequence>MLMSIENLYAPLRLGSLQLPHRIVMAPLTRMRSAAGGVPTGLSAEYYAQRASAALIITEATGVSVQGMGYPNMPGLYSAEQVAGWYAVTKAVHAQGGRIIAQIVHGGRTSHSSYSPEGALPVAPSALAPVDGQAFTPEFSLVPFEIPRALDIDELPGIVNDFRQSAENAMAAGFDGVEIHSANGYLLDQFLQDNSNLREDAYGGSIAGRARLLLNVVDAIAHTIGADKVGVRLSPSGNFNDMKESNPTDLFSYVIQALSERGIAYLHLIEPRASSVGLGDDLSFDVANNARLFRRLFKGPVISAGGYTAQSGSEAIAAGDADAIAYGRMFIANPDLAARFKSGAELNAYDRNTFYGGAELGYTDYPTLASA</sequence>
<dbReference type="AlphaFoldDB" id="A0A4P6G990"/>
<dbReference type="Gene3D" id="3.20.20.70">
    <property type="entry name" value="Aldolase class I"/>
    <property type="match status" value="1"/>
</dbReference>
<dbReference type="PANTHER" id="PTHR22893">
    <property type="entry name" value="NADH OXIDOREDUCTASE-RELATED"/>
    <property type="match status" value="1"/>
</dbReference>
<dbReference type="GO" id="GO:0005829">
    <property type="term" value="C:cytosol"/>
    <property type="evidence" value="ECO:0007669"/>
    <property type="project" value="UniProtKB-ARBA"/>
</dbReference>
<dbReference type="PANTHER" id="PTHR22893:SF98">
    <property type="entry name" value="OXIDOREDUCTASE"/>
    <property type="match status" value="1"/>
</dbReference>
<dbReference type="GO" id="GO:0010181">
    <property type="term" value="F:FMN binding"/>
    <property type="evidence" value="ECO:0007669"/>
    <property type="project" value="InterPro"/>
</dbReference>
<dbReference type="FunFam" id="3.20.20.70:FF:000059">
    <property type="entry name" value="N-ethylmaleimide reductase, FMN-linked"/>
    <property type="match status" value="1"/>
</dbReference>
<proteinExistence type="inferred from homology"/>
<comment type="cofactor">
    <cofactor evidence="1">
        <name>FMN</name>
        <dbReference type="ChEBI" id="CHEBI:58210"/>
    </cofactor>
</comment>
<keyword evidence="3" id="KW-0560">Oxidoreductase</keyword>
<dbReference type="CDD" id="cd02933">
    <property type="entry name" value="OYE_like_FMN"/>
    <property type="match status" value="1"/>
</dbReference>
<dbReference type="Pfam" id="PF00724">
    <property type="entry name" value="Oxidored_FMN"/>
    <property type="match status" value="1"/>
</dbReference>